<dbReference type="GO" id="GO:0004674">
    <property type="term" value="F:protein serine/threonine kinase activity"/>
    <property type="evidence" value="ECO:0007669"/>
    <property type="project" value="UniProtKB-KW"/>
</dbReference>
<feature type="compositionally biased region" description="Acidic residues" evidence="11">
    <location>
        <begin position="67"/>
        <end position="77"/>
    </location>
</feature>
<dbReference type="InterPro" id="IPR011009">
    <property type="entry name" value="Kinase-like_dom_sf"/>
</dbReference>
<dbReference type="GO" id="GO:0034045">
    <property type="term" value="C:phagophore assembly site membrane"/>
    <property type="evidence" value="ECO:0007669"/>
    <property type="project" value="UniProtKB-SubCell"/>
</dbReference>
<evidence type="ECO:0000313" key="13">
    <source>
        <dbReference type="EMBL" id="OAG38297.1"/>
    </source>
</evidence>
<feature type="compositionally biased region" description="Basic and acidic residues" evidence="11">
    <location>
        <begin position="151"/>
        <end position="165"/>
    </location>
</feature>
<evidence type="ECO:0000256" key="3">
    <source>
        <dbReference type="ARBA" id="ARBA00022527"/>
    </source>
</evidence>
<dbReference type="InterPro" id="IPR045269">
    <property type="entry name" value="Atg1-like"/>
</dbReference>
<evidence type="ECO:0000259" key="12">
    <source>
        <dbReference type="PROSITE" id="PS50011"/>
    </source>
</evidence>
<dbReference type="RefSeq" id="XP_022510249.1">
    <property type="nucleotide sequence ID" value="XM_022657478.1"/>
</dbReference>
<evidence type="ECO:0000256" key="4">
    <source>
        <dbReference type="ARBA" id="ARBA00022679"/>
    </source>
</evidence>
<sequence length="906" mass="102184">MNMFAYHENAAGGEEPVSSVANTPLEPTGLGDIAVFIGHIQGREAERFIELNQEHIWNPPRRGTSQDNDDETDDEESEPWRGQMHAAISLDGPILCHSFPKPSKRSNGWRHGAETRRSREKGERPCDMVYPLNAKSGISSSMFRIDFAPNPEKKPTPRITPEMRHPQPPIRIERGTNTLRRGLGHSEILDQPAKIYLNDNDPECLSFWVWSPTRNAAEQKVFIEHIKALYNRGNCLDETHFPGVTSAGGSTMAPSRAGYETRTGLTGTVYQIDGELISHGSFRDVYPVKIIGQPVSNLVMPKQTATQKRLAEMLKKEAGKYQVKPPQLRLVAKVVRLKGDDSQSMQDYREMLEKEAEFVQSHPHFHINTIYDIAYKPGADDRPWLIEQRQDYCLDDEWLPLTIDKPDVAKQIICGLKHIHDHDSIHRDMKPANIMLELVEFHADGLDLGRWVVKFTDHGMVASTDHMVEGRCGSPWHCAPEVLDSKRYSKPADIFSTGVVLLCMFAEYDPNRQRSSWSPSSSSDVRQWMIEEVGPIIEKRCPQEYRVLLKGMLEKRPKARWNVDKCLDFLLRGDQSKTRDSSFLIAPTLPWTTEPFTEEQKQESLMRKEEALRRDGVVESDDGLSESDRTVTPGAPGPLADDRVLEDNGPATPKLTRPMRLPVTPCQGLAGEDALPSATCTPVFGDGAPVRAVKQVTAQPASYDFSVIWDWHDPAGVNGSGIRWSTLPPPRAPTSEFSKPRPKPGLHLGLTDLNWRFNPYPQTKAEMFSPSRQLTKNMTNMIQNVEGEDSEAETEILDGNEEPEALSDTRDDNDSEAETERNVEDRGPEAPHLSRRVARTNAPTNNDHENAAPDDYMPRFLQELARNRKRRALVSTQANKRNRNGLYISFSKEVSLGNGRRARVIR</sequence>
<gene>
    <name evidence="13" type="ORF">AYO21_07523</name>
</gene>
<evidence type="ECO:0000256" key="9">
    <source>
        <dbReference type="ARBA" id="ARBA00047899"/>
    </source>
</evidence>
<dbReference type="GO" id="GO:0005524">
    <property type="term" value="F:ATP binding"/>
    <property type="evidence" value="ECO:0007669"/>
    <property type="project" value="UniProtKB-KW"/>
</dbReference>
<dbReference type="OrthoDB" id="626167at2759"/>
<dbReference type="SMART" id="SM00220">
    <property type="entry name" value="S_TKc"/>
    <property type="match status" value="1"/>
</dbReference>
<dbReference type="GO" id="GO:0005776">
    <property type="term" value="C:autophagosome"/>
    <property type="evidence" value="ECO:0007669"/>
    <property type="project" value="TreeGrafter"/>
</dbReference>
<feature type="compositionally biased region" description="Basic and acidic residues" evidence="11">
    <location>
        <begin position="111"/>
        <end position="126"/>
    </location>
</feature>
<dbReference type="SUPFAM" id="SSF56112">
    <property type="entry name" value="Protein kinase-like (PK-like)"/>
    <property type="match status" value="1"/>
</dbReference>
<dbReference type="EC" id="2.7.11.1" evidence="2"/>
<feature type="region of interest" description="Disordered" evidence="11">
    <location>
        <begin position="146"/>
        <end position="172"/>
    </location>
</feature>
<proteinExistence type="predicted"/>
<dbReference type="GO" id="GO:0005829">
    <property type="term" value="C:cytosol"/>
    <property type="evidence" value="ECO:0007669"/>
    <property type="project" value="TreeGrafter"/>
</dbReference>
<feature type="region of interest" description="Disordered" evidence="11">
    <location>
        <begin position="93"/>
        <end position="131"/>
    </location>
</feature>
<feature type="region of interest" description="Disordered" evidence="11">
    <location>
        <begin position="594"/>
        <end position="662"/>
    </location>
</feature>
<feature type="domain" description="Protein kinase" evidence="12">
    <location>
        <begin position="271"/>
        <end position="584"/>
    </location>
</feature>
<comment type="catalytic activity">
    <reaction evidence="10">
        <text>L-seryl-[protein] + ATP = O-phospho-L-seryl-[protein] + ADP + H(+)</text>
        <dbReference type="Rhea" id="RHEA:17989"/>
        <dbReference type="Rhea" id="RHEA-COMP:9863"/>
        <dbReference type="Rhea" id="RHEA-COMP:11604"/>
        <dbReference type="ChEBI" id="CHEBI:15378"/>
        <dbReference type="ChEBI" id="CHEBI:29999"/>
        <dbReference type="ChEBI" id="CHEBI:30616"/>
        <dbReference type="ChEBI" id="CHEBI:83421"/>
        <dbReference type="ChEBI" id="CHEBI:456216"/>
        <dbReference type="EC" id="2.7.11.1"/>
    </reaction>
</comment>
<dbReference type="PANTHER" id="PTHR24348:SF22">
    <property type="entry name" value="NON-SPECIFIC SERINE_THREONINE PROTEIN KINASE"/>
    <property type="match status" value="1"/>
</dbReference>
<evidence type="ECO:0000256" key="5">
    <source>
        <dbReference type="ARBA" id="ARBA00022741"/>
    </source>
</evidence>
<evidence type="ECO:0000256" key="6">
    <source>
        <dbReference type="ARBA" id="ARBA00022777"/>
    </source>
</evidence>
<dbReference type="GO" id="GO:0000045">
    <property type="term" value="P:autophagosome assembly"/>
    <property type="evidence" value="ECO:0007669"/>
    <property type="project" value="TreeGrafter"/>
</dbReference>
<dbReference type="PROSITE" id="PS50011">
    <property type="entry name" value="PROTEIN_KINASE_DOM"/>
    <property type="match status" value="1"/>
</dbReference>
<feature type="compositionally biased region" description="Basic and acidic residues" evidence="11">
    <location>
        <begin position="598"/>
        <end position="617"/>
    </location>
</feature>
<comment type="caution">
    <text evidence="13">The sequence shown here is derived from an EMBL/GenBank/DDBJ whole genome shotgun (WGS) entry which is preliminary data.</text>
</comment>
<dbReference type="EMBL" id="LVKK01000058">
    <property type="protein sequence ID" value="OAG38297.1"/>
    <property type="molecule type" value="Genomic_DNA"/>
</dbReference>
<evidence type="ECO:0000256" key="11">
    <source>
        <dbReference type="SAM" id="MobiDB-lite"/>
    </source>
</evidence>
<reference evidence="13 14" key="1">
    <citation type="submission" date="2016-03" db="EMBL/GenBank/DDBJ databases">
        <title>Draft genome sequence of the Fonsecaea monophora CBS 269.37.</title>
        <authorList>
            <person name="Bombassaro A."/>
            <person name="Vinicius W.A."/>
            <person name="De Hoog S."/>
            <person name="Sun J."/>
            <person name="Souza E.M."/>
            <person name="Raittz R.T."/>
            <person name="Costa F."/>
            <person name="Leao A.C."/>
            <person name="Tadra-Sfeir M.Z."/>
            <person name="Baura V."/>
            <person name="Balsanelli E."/>
            <person name="Pedrosa F.O."/>
            <person name="Moreno L.F."/>
            <person name="Steffens M.B."/>
            <person name="Xi L."/>
            <person name="Bocca A.L."/>
            <person name="Felipe M.S."/>
            <person name="Teixeira M."/>
            <person name="Telles Filho F.Q."/>
            <person name="Azevedo C.M."/>
            <person name="Gomes R."/>
            <person name="Vicente V.A."/>
        </authorList>
    </citation>
    <scope>NUCLEOTIDE SEQUENCE [LARGE SCALE GENOMIC DNA]</scope>
    <source>
        <strain evidence="13 14">CBS 269.37</strain>
    </source>
</reference>
<comment type="subcellular location">
    <subcellularLocation>
        <location evidence="1">Preautophagosomal structure membrane</location>
        <topology evidence="1">Peripheral membrane protein</topology>
    </subcellularLocation>
</comment>
<keyword evidence="4" id="KW-0808">Transferase</keyword>
<keyword evidence="5" id="KW-0547">Nucleotide-binding</keyword>
<dbReference type="Gene3D" id="1.10.510.10">
    <property type="entry name" value="Transferase(Phosphotransferase) domain 1"/>
    <property type="match status" value="1"/>
</dbReference>
<dbReference type="Pfam" id="PF00069">
    <property type="entry name" value="Pkinase"/>
    <property type="match status" value="1"/>
</dbReference>
<evidence type="ECO:0000313" key="14">
    <source>
        <dbReference type="Proteomes" id="UP000077002"/>
    </source>
</evidence>
<keyword evidence="14" id="KW-1185">Reference proteome</keyword>
<protein>
    <recommendedName>
        <fullName evidence="2">non-specific serine/threonine protein kinase</fullName>
        <ecNumber evidence="2">2.7.11.1</ecNumber>
    </recommendedName>
    <alternativeName>
        <fullName evidence="8">Autophagy-related protein 1</fullName>
    </alternativeName>
</protein>
<dbReference type="AlphaFoldDB" id="A0A177F1U6"/>
<feature type="region of interest" description="Disordered" evidence="11">
    <location>
        <begin position="54"/>
        <end position="81"/>
    </location>
</feature>
<dbReference type="InterPro" id="IPR000719">
    <property type="entry name" value="Prot_kinase_dom"/>
</dbReference>
<dbReference type="GO" id="GO:0010506">
    <property type="term" value="P:regulation of autophagy"/>
    <property type="evidence" value="ECO:0007669"/>
    <property type="project" value="InterPro"/>
</dbReference>
<comment type="catalytic activity">
    <reaction evidence="9">
        <text>L-threonyl-[protein] + ATP = O-phospho-L-threonyl-[protein] + ADP + H(+)</text>
        <dbReference type="Rhea" id="RHEA:46608"/>
        <dbReference type="Rhea" id="RHEA-COMP:11060"/>
        <dbReference type="Rhea" id="RHEA-COMP:11605"/>
        <dbReference type="ChEBI" id="CHEBI:15378"/>
        <dbReference type="ChEBI" id="CHEBI:30013"/>
        <dbReference type="ChEBI" id="CHEBI:30616"/>
        <dbReference type="ChEBI" id="CHEBI:61977"/>
        <dbReference type="ChEBI" id="CHEBI:456216"/>
        <dbReference type="EC" id="2.7.11.1"/>
    </reaction>
</comment>
<organism evidence="13 14">
    <name type="scientific">Fonsecaea monophora</name>
    <dbReference type="NCBI Taxonomy" id="254056"/>
    <lineage>
        <taxon>Eukaryota</taxon>
        <taxon>Fungi</taxon>
        <taxon>Dikarya</taxon>
        <taxon>Ascomycota</taxon>
        <taxon>Pezizomycotina</taxon>
        <taxon>Eurotiomycetes</taxon>
        <taxon>Chaetothyriomycetidae</taxon>
        <taxon>Chaetothyriales</taxon>
        <taxon>Herpotrichiellaceae</taxon>
        <taxon>Fonsecaea</taxon>
    </lineage>
</organism>
<evidence type="ECO:0000256" key="8">
    <source>
        <dbReference type="ARBA" id="ARBA00030237"/>
    </source>
</evidence>
<feature type="region of interest" description="Disordered" evidence="11">
    <location>
        <begin position="787"/>
        <end position="855"/>
    </location>
</feature>
<accession>A0A177F1U6</accession>
<name>A0A177F1U6_9EURO</name>
<dbReference type="GeneID" id="34602677"/>
<keyword evidence="6" id="KW-0418">Kinase</keyword>
<dbReference type="Proteomes" id="UP000077002">
    <property type="component" value="Unassembled WGS sequence"/>
</dbReference>
<feature type="compositionally biased region" description="Basic and acidic residues" evidence="11">
    <location>
        <begin position="807"/>
        <end position="829"/>
    </location>
</feature>
<evidence type="ECO:0000256" key="1">
    <source>
        <dbReference type="ARBA" id="ARBA00004623"/>
    </source>
</evidence>
<keyword evidence="3" id="KW-0723">Serine/threonine-protein kinase</keyword>
<evidence type="ECO:0000256" key="2">
    <source>
        <dbReference type="ARBA" id="ARBA00012513"/>
    </source>
</evidence>
<evidence type="ECO:0000256" key="10">
    <source>
        <dbReference type="ARBA" id="ARBA00048679"/>
    </source>
</evidence>
<dbReference type="PANTHER" id="PTHR24348">
    <property type="entry name" value="SERINE/THREONINE-PROTEIN KINASE UNC-51-RELATED"/>
    <property type="match status" value="1"/>
</dbReference>
<keyword evidence="7" id="KW-0067">ATP-binding</keyword>
<feature type="compositionally biased region" description="Acidic residues" evidence="11">
    <location>
        <begin position="787"/>
        <end position="806"/>
    </location>
</feature>
<evidence type="ECO:0000256" key="7">
    <source>
        <dbReference type="ARBA" id="ARBA00022840"/>
    </source>
</evidence>